<name>A0AAV2I7W6_LYMST</name>
<protein>
    <recommendedName>
        <fullName evidence="3">Cilia- and flagella-associated protein 161</fullName>
    </recommendedName>
</protein>
<dbReference type="PANTHER" id="PTHR24274">
    <property type="entry name" value="CILIA- AND FLAGELLA-ASSOCIATED PROTEIN 161"/>
    <property type="match status" value="1"/>
</dbReference>
<proteinExistence type="predicted"/>
<evidence type="ECO:0000313" key="2">
    <source>
        <dbReference type="Proteomes" id="UP001497497"/>
    </source>
</evidence>
<keyword evidence="2" id="KW-1185">Reference proteome</keyword>
<comment type="caution">
    <text evidence="1">The sequence shown here is derived from an EMBL/GenBank/DDBJ whole genome shotgun (WGS) entry which is preliminary data.</text>
</comment>
<evidence type="ECO:0000313" key="1">
    <source>
        <dbReference type="EMBL" id="CAL1540877.1"/>
    </source>
</evidence>
<reference evidence="1 2" key="1">
    <citation type="submission" date="2024-04" db="EMBL/GenBank/DDBJ databases">
        <authorList>
            <consortium name="Genoscope - CEA"/>
            <person name="William W."/>
        </authorList>
    </citation>
    <scope>NUCLEOTIDE SEQUENCE [LARGE SCALE GENOMIC DNA]</scope>
</reference>
<dbReference type="Proteomes" id="UP001497497">
    <property type="component" value="Unassembled WGS sequence"/>
</dbReference>
<dbReference type="EMBL" id="CAXITT010000403">
    <property type="protein sequence ID" value="CAL1540877.1"/>
    <property type="molecule type" value="Genomic_DNA"/>
</dbReference>
<dbReference type="GO" id="GO:0031514">
    <property type="term" value="C:motile cilium"/>
    <property type="evidence" value="ECO:0007669"/>
    <property type="project" value="TreeGrafter"/>
</dbReference>
<dbReference type="PANTHER" id="PTHR24274:SF1">
    <property type="entry name" value="CILIA- AND FLAGELLA-ASSOCIATED PROTEIN 161"/>
    <property type="match status" value="1"/>
</dbReference>
<accession>A0AAV2I7W6</accession>
<dbReference type="InterPro" id="IPR055325">
    <property type="entry name" value="CF161"/>
</dbReference>
<evidence type="ECO:0008006" key="3">
    <source>
        <dbReference type="Google" id="ProtNLM"/>
    </source>
</evidence>
<organism evidence="1 2">
    <name type="scientific">Lymnaea stagnalis</name>
    <name type="common">Great pond snail</name>
    <name type="synonym">Helix stagnalis</name>
    <dbReference type="NCBI Taxonomy" id="6523"/>
    <lineage>
        <taxon>Eukaryota</taxon>
        <taxon>Metazoa</taxon>
        <taxon>Spiralia</taxon>
        <taxon>Lophotrochozoa</taxon>
        <taxon>Mollusca</taxon>
        <taxon>Gastropoda</taxon>
        <taxon>Heterobranchia</taxon>
        <taxon>Euthyneura</taxon>
        <taxon>Panpulmonata</taxon>
        <taxon>Hygrophila</taxon>
        <taxon>Lymnaeoidea</taxon>
        <taxon>Lymnaeidae</taxon>
        <taxon>Lymnaea</taxon>
    </lineage>
</organism>
<dbReference type="Pfam" id="PF24569">
    <property type="entry name" value="CFAP161"/>
    <property type="match status" value="2"/>
</dbReference>
<sequence length="298" mass="33390">MAHVRTYNSSVRVGNWNEDIQLEEDSLKDFLERRAKGQLLIQKSSGLMGKMSQPVQLSTSSDGCVRFGDTIMVVNKGNPDRTVYGIGQQPRDDSALALHIPDMNTDGEGSLTSLVVVGSKNLSPTYRTAFKVIPAEVDNQIGDKLHYGQPFLLVTAAPETGELSLFSDVILFNRSTEKARHQVAHLIPERSFKCAWQIEHKNPLLRLEYEHEPVLANEECLIQHCKTHQNLCLEEKYLVNTFFGREYEISAHTYLDSHKVEKAVNLWSLVLAVAGDRTYPISLSQNGSQEPKALKPSV</sequence>
<dbReference type="AlphaFoldDB" id="A0AAV2I7W6"/>
<gene>
    <name evidence="1" type="ORF">GSLYS_00014526001</name>
</gene>
<dbReference type="GO" id="GO:0060271">
    <property type="term" value="P:cilium assembly"/>
    <property type="evidence" value="ECO:0007669"/>
    <property type="project" value="TreeGrafter"/>
</dbReference>